<dbReference type="PROSITE" id="PS50016">
    <property type="entry name" value="ZF_PHD_2"/>
    <property type="match status" value="1"/>
</dbReference>
<feature type="region of interest" description="Disordered" evidence="7">
    <location>
        <begin position="597"/>
        <end position="632"/>
    </location>
</feature>
<dbReference type="Gene3D" id="3.30.40.10">
    <property type="entry name" value="Zinc/RING finger domain, C3HC4 (zinc finger)"/>
    <property type="match status" value="3"/>
</dbReference>
<keyword evidence="2" id="KW-0479">Metal-binding</keyword>
<dbReference type="EMBL" id="BFEA01000385">
    <property type="protein sequence ID" value="GBG81750.1"/>
    <property type="molecule type" value="Genomic_DNA"/>
</dbReference>
<feature type="region of interest" description="Disordered" evidence="7">
    <location>
        <begin position="2108"/>
        <end position="2143"/>
    </location>
</feature>
<feature type="region of interest" description="Disordered" evidence="7">
    <location>
        <begin position="3003"/>
        <end position="3089"/>
    </location>
</feature>
<dbReference type="STRING" id="69332.A0A388LHD2"/>
<feature type="compositionally biased region" description="Basic and acidic residues" evidence="7">
    <location>
        <begin position="346"/>
        <end position="366"/>
    </location>
</feature>
<dbReference type="PROSITE" id="PS50827">
    <property type="entry name" value="DDT"/>
    <property type="match status" value="1"/>
</dbReference>
<feature type="compositionally biased region" description="Basic and acidic residues" evidence="7">
    <location>
        <begin position="235"/>
        <end position="320"/>
    </location>
</feature>
<dbReference type="GO" id="GO:0000785">
    <property type="term" value="C:chromatin"/>
    <property type="evidence" value="ECO:0007669"/>
    <property type="project" value="UniProtKB-ARBA"/>
</dbReference>
<accession>A0A388LHD2</accession>
<dbReference type="SUPFAM" id="SSF57903">
    <property type="entry name" value="FYVE/PHD zinc finger"/>
    <property type="match status" value="4"/>
</dbReference>
<feature type="compositionally biased region" description="Basic and acidic residues" evidence="7">
    <location>
        <begin position="1338"/>
        <end position="1353"/>
    </location>
</feature>
<evidence type="ECO:0000256" key="1">
    <source>
        <dbReference type="ARBA" id="ARBA00004123"/>
    </source>
</evidence>
<feature type="compositionally biased region" description="Pro residues" evidence="7">
    <location>
        <begin position="1393"/>
        <end position="1403"/>
    </location>
</feature>
<proteinExistence type="predicted"/>
<feature type="compositionally biased region" description="Basic and acidic residues" evidence="7">
    <location>
        <begin position="2032"/>
        <end position="2050"/>
    </location>
</feature>
<keyword evidence="12" id="KW-1185">Reference proteome</keyword>
<evidence type="ECO:0000256" key="3">
    <source>
        <dbReference type="ARBA" id="ARBA00022771"/>
    </source>
</evidence>
<evidence type="ECO:0000259" key="10">
    <source>
        <dbReference type="PROSITE" id="PS51805"/>
    </source>
</evidence>
<dbReference type="CDD" id="cd15489">
    <property type="entry name" value="PHD_SF"/>
    <property type="match status" value="1"/>
</dbReference>
<dbReference type="Pfam" id="PF02791">
    <property type="entry name" value="DDT"/>
    <property type="match status" value="1"/>
</dbReference>
<feature type="compositionally biased region" description="Basic and acidic residues" evidence="7">
    <location>
        <begin position="815"/>
        <end position="830"/>
    </location>
</feature>
<dbReference type="InterPro" id="IPR013083">
    <property type="entry name" value="Znf_RING/FYVE/PHD"/>
</dbReference>
<dbReference type="InterPro" id="IPR018501">
    <property type="entry name" value="DDT_dom"/>
</dbReference>
<dbReference type="Pfam" id="PF15612">
    <property type="entry name" value="WHIM1"/>
    <property type="match status" value="1"/>
</dbReference>
<feature type="compositionally biased region" description="Basic and acidic residues" evidence="7">
    <location>
        <begin position="1136"/>
        <end position="1146"/>
    </location>
</feature>
<feature type="compositionally biased region" description="Basic and acidic residues" evidence="7">
    <location>
        <begin position="681"/>
        <end position="691"/>
    </location>
</feature>
<comment type="subcellular location">
    <subcellularLocation>
        <location evidence="1">Nucleus</location>
    </subcellularLocation>
</comment>
<feature type="region of interest" description="Disordered" evidence="7">
    <location>
        <begin position="1125"/>
        <end position="1403"/>
    </location>
</feature>
<evidence type="ECO:0000256" key="5">
    <source>
        <dbReference type="ARBA" id="ARBA00023242"/>
    </source>
</evidence>
<feature type="compositionally biased region" description="Polar residues" evidence="7">
    <location>
        <begin position="3832"/>
        <end position="3846"/>
    </location>
</feature>
<gene>
    <name evidence="11" type="ORF">CBR_g33928</name>
</gene>
<feature type="compositionally biased region" description="Low complexity" evidence="7">
    <location>
        <begin position="1229"/>
        <end position="1242"/>
    </location>
</feature>
<protein>
    <recommendedName>
        <fullName evidence="13">PHD-type domain-containing protein</fullName>
    </recommendedName>
</protein>
<sequence>MTVSCCEWKAASPSPCPFLTPAASASASSVVRMETDQGEGLVGRRVRKVFDDHGAYCGTVVAYDRKYGYFRVRYDDGDEEDLDSAELESIICKKRGRPRKSDARSSVGEEETKSGSAGTGVMGKLMSMASPRAKRGRERKRVDGLKGGLPRGGCEIGEIVGTSDSDSEEGKHRRRPRVSGSDGRQRGSRAAADSIGGQGGDGRDGAGKAADTNGRCTMLTKASLSRATKVGMEMTGRKREEGEGKEKGRDEKQKGGDGAKQTGGERLKEKELTIDTKAIVEGERKAMKDTEGKVEGRKKETEGKVEGRKKETEVKREGMQTKETVGGEEGEEKGTKDAQEVSDGGPKGKRDGGEIKNSMEEKKGEGAAEVQRIVPRGRGADAQGERTVERRRSRRLELVAYNGQKGDPVRGVEKRGGKEKSKSSQRAYGPKRLNGEILTPSAAGRGGQSAAGSTICMPIIILPDSPSPERKITKGGGSSDGRDRREGGLGIRSVRWAMNVSASPASQKNRGDNGATPRREVEIVILPDSPLKENTMSTSGGDVTAEGRKETKPSAEACGAGTVNVCASSPEGDVGCDSKRAQEALRRDDCSLTARVADEEGGEGEEATIAVSDMRVDGETTSDEERRVGGIPLPTTAAAGLVCDDGIRSCISGGREERIDEGSCVEKCAEVPALSALPERSCTKEQGEYSAERTGGGDGGCNERNLEPVASKAASTVLSSGNENEPSLREAAEGLCVQGEGRGEWRQPPSDSEGPGRGEEAPSTGKEMSEPGLRSSTAVTEAAGQVGTAPADDTKGSPSHYGDDVAMATRSSARRSGEEARNEREERCRQDVASGAGIAKGKKVGTGVGFEGRDGEGAAKGFLSTPPQVIARLTPQETGSPSVPEKHAEGGAAPVNAAKPLTVIRTRRDAEMASAKAGSGGAGENGEGGRDECGLITSRELRGSSSGRRKELKHRTGPSGIKRRRGCNGEKKAESSTSQLVICLAATSWQQGVNVKTAENAGLLEAMGSPSSSANPVSPPASSAKEGTRISRLVAASAEAVADGGKRALGGGGGTGGGESEGESDQDQVRRAMENDCASCSLPLVGREEQERLLGAGAQEVMVVVRGKGELLTVFGEEEERAAQQQLNARRVGRLAKGDNRAELVERSAPSTPAEGSAQQRQPVKSEGMVDKGESGEGGDERAAVVATQCASLAGMRETRAQAKEREKAREVGKVLSPPRSSSSKRVRAPVELAEAVRQARGAGEGGGEEAVEPAAKRSRVSFRTDGMLSSDDAVSLRPHRATSGRREEVRAKLKNKLGKGGGNDGQKGSQEQEKAGVDDGDEDGEEEDDDDEDYDVCAERRGPSRGEDAKEGRLRRRVISSTPTRGEGESEGEDGVPREAPDARGGNDEPPPRLLLPPLPPCKPLPQSSLDLPVPANCVSELMGVYAMLRTFSLRLFLSPFTFETFCGALTCKKVNSLVDGIHLALLKVLHQRFLQAAEDVRGKKWPCVRQMKWSLLDEVTWPEYLLFYLVARNFGKERGLDLVRSGLLKSEYYVLPLEVKLAMLSFLCDDALETCDVRAEILVRESNELEGGKPMPICRRAEIDLIRPSTPVPKADTLQLTAEKQKKRRGRPPKVKVEVSEISEPPAVQRVEELDVVKAVEGDDGNADECVLCGMDGNLLCCDGCPAAFHTRCVVGMAKMTIPSGPWFCPECVIARREVAGADRLAGLRLEALGADLWGRMFWFSCGRVLVVEDSATGTVPHYYSPPDMPKLLAYLDECPGGCQGLREAVAKCIEACQPWMEARRREWEMETTKVQVDKNEKENESAAVVKTEEATTDPVDPCELACGKDVAKVEGVGRVSPKPESVPAVKGEQDTVSDGEGKCSNVLSSQSVDAGLAVGNGGDLLGRGKHAEDPQGMAHESGILLDKALTNVFCEDKVDSEELMGRDKKQSLEGRGDDKLIEKDPKLEAGTLSMDIIGKEVPVSGCKLECAGGAPASLAFVNEQQRRNGLDGGEVVFPFIEAGSMDGLGKPVPECDVAAEEVKSVVHSDDWQRREVEPSASLRESEHGSLGQDIKPASVSNACVDELDQREPKRRRLACGGVAEEGAADVRPSTDESASICDVLPANPPEAFKDGSSTDKRNGIESGACDNAGISASGPRRNSLEEARVVVSVEICSREIGSAGLDCGTSMLEERRAVVEGTTRERDIDQQRLSVEQKSLENDKMGAASSAVVSSVGVELKDCCNRVKLADDLREQGSNLTLSADDNQKMAEEIARREVEETAGGDEHGTVARTANRCGPLSVDDKEKMMVGNGRRDVEETARRDEEETGRNVIECGPCVPLPLGTNLCDAKTLDGMVDGTAGQGCLASNNATATEALEAEHLNRIGGKWNEMFTHVNRYALAELSATAAAKLMSVPNSGGAPADSAAKKKRRRADLTEQMRVFSETLEKFHWPQKSKITTPDKCGWCSMCKNGSLKKGCLMNAVAVGVASGMMTVPGKAKLLKNVDFVTHLPSVAAYVLHLEENLHGLAVGKWEELGWRKKWHQMVVQATKAFHLKKPLLELESSLRKIAVLSTWVTDPEDLEPCPSLSLGGCQGGSLLTSGATKGNATVVRRRRNGNGRFAAAASAAEQLSAVQWWKGSRTFRRVMNLHRLPSSAAKAAARQGGWKPVKGLIYDDASELTIRTKQCAWRARVERVHSTGDLALLVREIDAHIRWESLKPLDPVGPSSAATAISGELASMLLLGNSQASLTAKISGKVSNAGGVAAANVAGTPGSSQGNAAGGTIIIKAKRTLPGGEVQYLICSGVAGAETQKPADKSIQKAHHHKEEALKDNGAVAMLHEGSGSWVKEMDAPLYLVKGFEEKLRRDRNKTANNSLDVAVLTNVAKKTSAHWICGICAKFCDGGAKLSAKCKSCKEVFHRDCMQVVSAWMERSGVQYLCKQCYGKSPSCGKEGQRIRKPSLKRMEMESWAAVQASSDDGKMDEKGELSQDLVGEEHLDFIKEVGKQTVVENGEAPMKVAKKKNKANAPNMEKSGADGIDESSIKPKRKKVRKVAVAGSATVVNGTDAAKSEPLSESGDPLKGGDTVGGGDPMKPAAVGTSKKRKKAKAIPSLENLDETTVAEESAGVIGEPEDALKTKNKKKKRKKVTSVTENCEQVVLGGFPMFSGEGGMIVAAENGVIPVPPKKVKRPVQGAFGKKKQTSANGVVVQEGEQIGGAAEGAKRPGGATTRQPPSVSAEEKKLLKKKLKESMSLGGRVCYVCCQPYDPERLYIGCDWCEAWYHGEIYQLTPEAAIQMTSFKCFRCRKKGRPVCPPKGDYMLPFPMEIRPGHDRDKRNGVVSNFSELPYPSDLLDASFPFASLPGMGYPMEGAALGDMVNGDVMLTEDMGSAFSGILDMPEDVLPVGLSVFPEQVANEVVKRAEGGGLTLQPATRTPLPVAAMRTPLPVVVKAGSSSQTAPNAIPPVIDGSDGVMTNGCGMLSAPVATAAGLSDHIIFPSLSGCAANPPDVDLSNLVDKLHQQRLNETGAQPICKREDAVEPSGQLAGFGPEADVPSLIAGSISAAPAADVSQIPEAASHGLSDWAWGSESAWGEHNAKLQSTQEVGEGPSTAPSRVCPMVVRGDDGLQLSLDDTLPRVKGELDEPDRLMHGWFSEVLGSGEGLPLPAGQENIGVTTTGGGSMVTLGMGLGMNMCAGNIAAGLEAGLDVAGGSMFRMDEQDFLNAPIAQESGDGGEATAHREAVFINQGNGVLTRLSLGGVVEGELQDMNCDTSSLPVGLSGKGSGGDHEPTSCAVNGETENGLQPFLGTWSRRQPRQPRRSRKAQQDENGKPISSSEEANGAERRLSDGGSQCSSWNGSNSKPAKTDGCCEICTLDRKPLLVCSLCSLTVHGQCYVWEDNLQPEDNHWECDTCRDGIPPGQGTCLLCPKMGGALKREINGGWAHAVCALWMPETFANAFGVIENIVNIRQERWKRVCVVCKEVYGACIPCAHKGCRVAFHPFCVRDAGLPLLIESRSDDLNYTAYCQRHAGTLLP</sequence>
<dbReference type="InterPro" id="IPR017956">
    <property type="entry name" value="AT_hook_DNA-bd_motif"/>
</dbReference>
<feature type="compositionally biased region" description="Acidic residues" evidence="7">
    <location>
        <begin position="1319"/>
        <end position="1337"/>
    </location>
</feature>
<evidence type="ECO:0000313" key="12">
    <source>
        <dbReference type="Proteomes" id="UP000265515"/>
    </source>
</evidence>
<dbReference type="InterPro" id="IPR019787">
    <property type="entry name" value="Znf_PHD-finger"/>
</dbReference>
<feature type="compositionally biased region" description="Basic residues" evidence="7">
    <location>
        <begin position="3796"/>
        <end position="3806"/>
    </location>
</feature>
<dbReference type="InterPro" id="IPR019786">
    <property type="entry name" value="Zinc_finger_PHD-type_CS"/>
</dbReference>
<feature type="region of interest" description="Disordered" evidence="7">
    <location>
        <begin position="96"/>
        <end position="555"/>
    </location>
</feature>
<feature type="compositionally biased region" description="Polar residues" evidence="7">
    <location>
        <begin position="532"/>
        <end position="541"/>
    </location>
</feature>
<name>A0A388LHD2_CHABU</name>
<organism evidence="11 12">
    <name type="scientific">Chara braunii</name>
    <name type="common">Braun's stonewort</name>
    <dbReference type="NCBI Taxonomy" id="69332"/>
    <lineage>
        <taxon>Eukaryota</taxon>
        <taxon>Viridiplantae</taxon>
        <taxon>Streptophyta</taxon>
        <taxon>Charophyceae</taxon>
        <taxon>Charales</taxon>
        <taxon>Characeae</taxon>
        <taxon>Chara</taxon>
    </lineage>
</organism>
<feature type="compositionally biased region" description="Basic and acidic residues" evidence="7">
    <location>
        <begin position="1197"/>
        <end position="1213"/>
    </location>
</feature>
<dbReference type="SMART" id="SM00249">
    <property type="entry name" value="PHD"/>
    <property type="match status" value="5"/>
</dbReference>
<keyword evidence="4" id="KW-0862">Zinc</keyword>
<evidence type="ECO:0000313" key="11">
    <source>
        <dbReference type="EMBL" id="GBG81750.1"/>
    </source>
</evidence>
<feature type="compositionally biased region" description="Basic and acidic residues" evidence="7">
    <location>
        <begin position="1168"/>
        <end position="1183"/>
    </location>
</feature>
<feature type="compositionally biased region" description="Gly residues" evidence="7">
    <location>
        <begin position="1047"/>
        <end position="1059"/>
    </location>
</feature>
<dbReference type="Gramene" id="GBG81750">
    <property type="protein sequence ID" value="GBG81750"/>
    <property type="gene ID" value="CBR_g33928"/>
</dbReference>
<feature type="region of interest" description="Disordered" evidence="7">
    <location>
        <begin position="3102"/>
        <end position="3129"/>
    </location>
</feature>
<dbReference type="InterPro" id="IPR047365">
    <property type="entry name" value="Tudor_AtPTM-like"/>
</dbReference>
<dbReference type="SMART" id="SM00384">
    <property type="entry name" value="AT_hook"/>
    <property type="match status" value="2"/>
</dbReference>
<feature type="region of interest" description="Disordered" evidence="7">
    <location>
        <begin position="1006"/>
        <end position="1074"/>
    </location>
</feature>
<dbReference type="PROSITE" id="PS51805">
    <property type="entry name" value="EPHD"/>
    <property type="match status" value="1"/>
</dbReference>
<reference evidence="11 12" key="1">
    <citation type="journal article" date="2018" name="Cell">
        <title>The Chara Genome: Secondary Complexity and Implications for Plant Terrestrialization.</title>
        <authorList>
            <person name="Nishiyama T."/>
            <person name="Sakayama H."/>
            <person name="Vries J.D."/>
            <person name="Buschmann H."/>
            <person name="Saint-Marcoux D."/>
            <person name="Ullrich K.K."/>
            <person name="Haas F.B."/>
            <person name="Vanderstraeten L."/>
            <person name="Becker D."/>
            <person name="Lang D."/>
            <person name="Vosolsobe S."/>
            <person name="Rombauts S."/>
            <person name="Wilhelmsson P.K.I."/>
            <person name="Janitza P."/>
            <person name="Kern R."/>
            <person name="Heyl A."/>
            <person name="Rumpler F."/>
            <person name="Villalobos L.I.A.C."/>
            <person name="Clay J.M."/>
            <person name="Skokan R."/>
            <person name="Toyoda A."/>
            <person name="Suzuki Y."/>
            <person name="Kagoshima H."/>
            <person name="Schijlen E."/>
            <person name="Tajeshwar N."/>
            <person name="Catarino B."/>
            <person name="Hetherington A.J."/>
            <person name="Saltykova A."/>
            <person name="Bonnot C."/>
            <person name="Breuninger H."/>
            <person name="Symeonidi A."/>
            <person name="Radhakrishnan G.V."/>
            <person name="Van Nieuwerburgh F."/>
            <person name="Deforce D."/>
            <person name="Chang C."/>
            <person name="Karol K.G."/>
            <person name="Hedrich R."/>
            <person name="Ulvskov P."/>
            <person name="Glockner G."/>
            <person name="Delwiche C.F."/>
            <person name="Petrasek J."/>
            <person name="Van de Peer Y."/>
            <person name="Friml J."/>
            <person name="Beilby M."/>
            <person name="Dolan L."/>
            <person name="Kohara Y."/>
            <person name="Sugano S."/>
            <person name="Fujiyama A."/>
            <person name="Delaux P.-M."/>
            <person name="Quint M."/>
            <person name="TheiBen G."/>
            <person name="Hagemann M."/>
            <person name="Harholt J."/>
            <person name="Dunand C."/>
            <person name="Zachgo S."/>
            <person name="Langdale J."/>
            <person name="Maumus F."/>
            <person name="Straeten D.V.D."/>
            <person name="Gould S.B."/>
            <person name="Rensing S.A."/>
        </authorList>
    </citation>
    <scope>NUCLEOTIDE SEQUENCE [LARGE SCALE GENOMIC DNA]</scope>
    <source>
        <strain evidence="11 12">S276</strain>
    </source>
</reference>
<dbReference type="Pfam" id="PF21743">
    <property type="entry name" value="PTM_DIR17_Tudor"/>
    <property type="match status" value="1"/>
</dbReference>
<feature type="compositionally biased region" description="Basic and acidic residues" evidence="7">
    <location>
        <begin position="2263"/>
        <end position="2273"/>
    </location>
</feature>
<evidence type="ECO:0008006" key="13">
    <source>
        <dbReference type="Google" id="ProtNLM"/>
    </source>
</evidence>
<feature type="compositionally biased region" description="Low complexity" evidence="7">
    <location>
        <begin position="1009"/>
        <end position="1024"/>
    </location>
</feature>
<dbReference type="CDD" id="cd20401">
    <property type="entry name" value="Tudor_AtPTM-like"/>
    <property type="match status" value="1"/>
</dbReference>
<evidence type="ECO:0000259" key="9">
    <source>
        <dbReference type="PROSITE" id="PS50827"/>
    </source>
</evidence>
<dbReference type="InterPro" id="IPR001965">
    <property type="entry name" value="Znf_PHD"/>
</dbReference>
<feature type="compositionally biased region" description="Basic and acidic residues" evidence="7">
    <location>
        <begin position="407"/>
        <end position="422"/>
    </location>
</feature>
<keyword evidence="3 6" id="KW-0863">Zinc-finger</keyword>
<dbReference type="InterPro" id="IPR011011">
    <property type="entry name" value="Znf_FYVE_PHD"/>
</dbReference>
<feature type="compositionally biased region" description="Polar residues" evidence="7">
    <location>
        <begin position="713"/>
        <end position="725"/>
    </location>
</feature>
<feature type="region of interest" description="Disordered" evidence="7">
    <location>
        <begin position="1841"/>
        <end position="1866"/>
    </location>
</feature>
<dbReference type="PANTHER" id="PTHR46508:SF1">
    <property type="entry name" value="PHD FINGER FAMILY PROTEIN"/>
    <property type="match status" value="1"/>
</dbReference>
<feature type="compositionally biased region" description="Basic residues" evidence="7">
    <location>
        <begin position="950"/>
        <end position="966"/>
    </location>
</feature>
<dbReference type="GO" id="GO:0003677">
    <property type="term" value="F:DNA binding"/>
    <property type="evidence" value="ECO:0007669"/>
    <property type="project" value="InterPro"/>
</dbReference>
<feature type="domain" description="DDT" evidence="9">
    <location>
        <begin position="1417"/>
        <end position="1477"/>
    </location>
</feature>
<feature type="compositionally biased region" description="Basic and acidic residues" evidence="7">
    <location>
        <begin position="1376"/>
        <end position="1392"/>
    </location>
</feature>
<feature type="compositionally biased region" description="Basic and acidic residues" evidence="7">
    <location>
        <begin position="2114"/>
        <end position="2126"/>
    </location>
</feature>
<comment type="caution">
    <text evidence="11">The sequence shown here is derived from an EMBL/GenBank/DDBJ whole genome shotgun (WGS) entry which is preliminary data.</text>
</comment>
<dbReference type="PROSITE" id="PS01359">
    <property type="entry name" value="ZF_PHD_1"/>
    <property type="match status" value="2"/>
</dbReference>
<evidence type="ECO:0000256" key="4">
    <source>
        <dbReference type="ARBA" id="ARBA00022833"/>
    </source>
</evidence>
<dbReference type="PANTHER" id="PTHR46508">
    <property type="entry name" value="PHD FINGER FAMILY PROTEIN"/>
    <property type="match status" value="1"/>
</dbReference>
<feature type="region of interest" description="Disordered" evidence="7">
    <location>
        <begin position="675"/>
        <end position="974"/>
    </location>
</feature>
<feature type="compositionally biased region" description="Gly residues" evidence="7">
    <location>
        <begin position="145"/>
        <end position="155"/>
    </location>
</feature>
<dbReference type="SMART" id="SM00571">
    <property type="entry name" value="DDT"/>
    <property type="match status" value="1"/>
</dbReference>
<keyword evidence="5" id="KW-0539">Nucleus</keyword>
<dbReference type="GO" id="GO:0008270">
    <property type="term" value="F:zinc ion binding"/>
    <property type="evidence" value="ECO:0007669"/>
    <property type="project" value="UniProtKB-KW"/>
</dbReference>
<feature type="region of interest" description="Disordered" evidence="7">
    <location>
        <begin position="3759"/>
        <end position="3848"/>
    </location>
</feature>
<feature type="region of interest" description="Disordered" evidence="7">
    <location>
        <begin position="3199"/>
        <end position="3222"/>
    </location>
</feature>
<feature type="compositionally biased region" description="Basic and acidic residues" evidence="7">
    <location>
        <begin position="614"/>
        <end position="628"/>
    </location>
</feature>
<evidence type="ECO:0000256" key="6">
    <source>
        <dbReference type="PROSITE-ProRule" id="PRU00146"/>
    </source>
</evidence>
<dbReference type="InterPro" id="IPR028942">
    <property type="entry name" value="WHIM1_dom"/>
</dbReference>
<feature type="domain" description="PHD-type" evidence="10">
    <location>
        <begin position="3904"/>
        <end position="4013"/>
    </location>
</feature>
<dbReference type="Pfam" id="PF00628">
    <property type="entry name" value="PHD"/>
    <property type="match status" value="1"/>
</dbReference>
<feature type="region of interest" description="Disordered" evidence="7">
    <location>
        <begin position="2263"/>
        <end position="2283"/>
    </location>
</feature>
<feature type="region of interest" description="Disordered" evidence="7">
    <location>
        <begin position="2032"/>
        <end position="2058"/>
    </location>
</feature>
<dbReference type="Proteomes" id="UP000265515">
    <property type="component" value="Unassembled WGS sequence"/>
</dbReference>
<feature type="domain" description="PHD-type" evidence="8">
    <location>
        <begin position="1649"/>
        <end position="1697"/>
    </location>
</feature>
<dbReference type="Pfam" id="PF13832">
    <property type="entry name" value="zf-HC5HC2H_2"/>
    <property type="match status" value="1"/>
</dbReference>
<dbReference type="OrthoDB" id="784962at2759"/>
<dbReference type="GO" id="GO:0005634">
    <property type="term" value="C:nucleus"/>
    <property type="evidence" value="ECO:0007669"/>
    <property type="project" value="UniProtKB-SubCell"/>
</dbReference>
<evidence type="ECO:0000256" key="7">
    <source>
        <dbReference type="SAM" id="MobiDB-lite"/>
    </source>
</evidence>
<dbReference type="InterPro" id="IPR034732">
    <property type="entry name" value="EPHD"/>
</dbReference>
<evidence type="ECO:0000259" key="8">
    <source>
        <dbReference type="PROSITE" id="PS50016"/>
    </source>
</evidence>
<evidence type="ECO:0000256" key="2">
    <source>
        <dbReference type="ARBA" id="ARBA00022723"/>
    </source>
</evidence>